<gene>
    <name evidence="2" type="ORF">E6O75_ATG08920</name>
</gene>
<keyword evidence="1" id="KW-0732">Signal</keyword>
<evidence type="ECO:0000256" key="1">
    <source>
        <dbReference type="SAM" id="SignalP"/>
    </source>
</evidence>
<name>A0A4Z1P605_9PEZI</name>
<comment type="caution">
    <text evidence="2">The sequence shown here is derived from an EMBL/GenBank/DDBJ whole genome shotgun (WGS) entry which is preliminary data.</text>
</comment>
<sequence length="143" mass="16000">MAIVLATACHLVRMLRSSVLEILFVFWSSWSVCVNNAGDNVTTNVRATQHPKFQLRSVTLSVSECTGESSNLVQDRRPMEEVIPDDIAIGINDLLQGSGDRWYWITWPSMELPSRSCLRTALYKKTAWSIIERAVGGGRSRDG</sequence>
<feature type="signal peptide" evidence="1">
    <location>
        <begin position="1"/>
        <end position="17"/>
    </location>
</feature>
<keyword evidence="3" id="KW-1185">Reference proteome</keyword>
<dbReference type="AlphaFoldDB" id="A0A4Z1P605"/>
<evidence type="ECO:0000313" key="2">
    <source>
        <dbReference type="EMBL" id="TID15862.1"/>
    </source>
</evidence>
<organism evidence="2 3">
    <name type="scientific">Venturia nashicola</name>
    <dbReference type="NCBI Taxonomy" id="86259"/>
    <lineage>
        <taxon>Eukaryota</taxon>
        <taxon>Fungi</taxon>
        <taxon>Dikarya</taxon>
        <taxon>Ascomycota</taxon>
        <taxon>Pezizomycotina</taxon>
        <taxon>Dothideomycetes</taxon>
        <taxon>Pleosporomycetidae</taxon>
        <taxon>Venturiales</taxon>
        <taxon>Venturiaceae</taxon>
        <taxon>Venturia</taxon>
    </lineage>
</organism>
<dbReference type="EMBL" id="SNSC02000019">
    <property type="protein sequence ID" value="TID15862.1"/>
    <property type="molecule type" value="Genomic_DNA"/>
</dbReference>
<feature type="chain" id="PRO_5021397808" evidence="1">
    <location>
        <begin position="18"/>
        <end position="143"/>
    </location>
</feature>
<evidence type="ECO:0000313" key="3">
    <source>
        <dbReference type="Proteomes" id="UP000298493"/>
    </source>
</evidence>
<dbReference type="Proteomes" id="UP000298493">
    <property type="component" value="Unassembled WGS sequence"/>
</dbReference>
<proteinExistence type="predicted"/>
<reference evidence="2 3" key="1">
    <citation type="submission" date="2019-04" db="EMBL/GenBank/DDBJ databases">
        <title>High contiguity whole genome sequence and gene annotation resource for two Venturia nashicola isolates.</title>
        <authorList>
            <person name="Prokchorchik M."/>
            <person name="Won K."/>
            <person name="Lee Y."/>
            <person name="Choi E.D."/>
            <person name="Segonzac C."/>
            <person name="Sohn K.H."/>
        </authorList>
    </citation>
    <scope>NUCLEOTIDE SEQUENCE [LARGE SCALE GENOMIC DNA]</scope>
    <source>
        <strain evidence="2 3">PRI2</strain>
    </source>
</reference>
<accession>A0A4Z1P605</accession>
<protein>
    <submittedName>
        <fullName evidence="2">Uncharacterized protein</fullName>
    </submittedName>
</protein>